<evidence type="ECO:0000313" key="4">
    <source>
        <dbReference type="Proteomes" id="UP000005239"/>
    </source>
</evidence>
<feature type="compositionally biased region" description="Low complexity" evidence="1">
    <location>
        <begin position="382"/>
        <end position="402"/>
    </location>
</feature>
<keyword evidence="2" id="KW-0472">Membrane</keyword>
<organism evidence="3 4">
    <name type="scientific">Pristionchus pacificus</name>
    <name type="common">Parasitic nematode worm</name>
    <dbReference type="NCBI Taxonomy" id="54126"/>
    <lineage>
        <taxon>Eukaryota</taxon>
        <taxon>Metazoa</taxon>
        <taxon>Ecdysozoa</taxon>
        <taxon>Nematoda</taxon>
        <taxon>Chromadorea</taxon>
        <taxon>Rhabditida</taxon>
        <taxon>Rhabditina</taxon>
        <taxon>Diplogasteromorpha</taxon>
        <taxon>Diplogasteroidea</taxon>
        <taxon>Neodiplogasteridae</taxon>
        <taxon>Pristionchus</taxon>
    </lineage>
</organism>
<proteinExistence type="predicted"/>
<reference evidence="4" key="1">
    <citation type="journal article" date="2008" name="Nat. Genet.">
        <title>The Pristionchus pacificus genome provides a unique perspective on nematode lifestyle and parasitism.</title>
        <authorList>
            <person name="Dieterich C."/>
            <person name="Clifton S.W."/>
            <person name="Schuster L.N."/>
            <person name="Chinwalla A."/>
            <person name="Delehaunty K."/>
            <person name="Dinkelacker I."/>
            <person name="Fulton L."/>
            <person name="Fulton R."/>
            <person name="Godfrey J."/>
            <person name="Minx P."/>
            <person name="Mitreva M."/>
            <person name="Roeseler W."/>
            <person name="Tian H."/>
            <person name="Witte H."/>
            <person name="Yang S.P."/>
            <person name="Wilson R.K."/>
            <person name="Sommer R.J."/>
        </authorList>
    </citation>
    <scope>NUCLEOTIDE SEQUENCE [LARGE SCALE GENOMIC DNA]</scope>
    <source>
        <strain evidence="4">PS312</strain>
    </source>
</reference>
<dbReference type="AlphaFoldDB" id="A0A2A6CKZ7"/>
<evidence type="ECO:0000256" key="1">
    <source>
        <dbReference type="SAM" id="MobiDB-lite"/>
    </source>
</evidence>
<dbReference type="Pfam" id="PF25492">
    <property type="entry name" value="DUF7911"/>
    <property type="match status" value="1"/>
</dbReference>
<gene>
    <name evidence="3" type="primary">WBGene00117047</name>
</gene>
<protein>
    <submittedName>
        <fullName evidence="3">Uncharacterized protein</fullName>
    </submittedName>
</protein>
<name>A0A2A6CKZ7_PRIPA</name>
<evidence type="ECO:0000313" key="3">
    <source>
        <dbReference type="EnsemblMetazoa" id="PPA27493.1"/>
    </source>
</evidence>
<dbReference type="EnsemblMetazoa" id="PPA27493.1">
    <property type="protein sequence ID" value="PPA27493.1"/>
    <property type="gene ID" value="WBGene00117047"/>
</dbReference>
<reference evidence="3" key="2">
    <citation type="submission" date="2022-06" db="UniProtKB">
        <authorList>
            <consortium name="EnsemblMetazoa"/>
        </authorList>
    </citation>
    <scope>IDENTIFICATION</scope>
    <source>
        <strain evidence="3">PS312</strain>
    </source>
</reference>
<evidence type="ECO:0000256" key="2">
    <source>
        <dbReference type="SAM" id="Phobius"/>
    </source>
</evidence>
<accession>A0A2A6CKZ7</accession>
<keyword evidence="2" id="KW-1133">Transmembrane helix</keyword>
<keyword evidence="4" id="KW-1185">Reference proteome</keyword>
<dbReference type="Proteomes" id="UP000005239">
    <property type="component" value="Unassembled WGS sequence"/>
</dbReference>
<feature type="transmembrane region" description="Helical" evidence="2">
    <location>
        <begin position="12"/>
        <end position="32"/>
    </location>
</feature>
<keyword evidence="2" id="KW-0812">Transmembrane</keyword>
<dbReference type="OrthoDB" id="5873999at2759"/>
<accession>A0A8R1UJC0</accession>
<sequence>MRLNSVFTSDVPFTMSILFFRLILFFISLLVGRSEENCGIHNWRRALGHQQKDDFIIYGISQDCQIFFARSSQIGSLAQIKTDPHNIDCFPNLIQLQLIDNSTLRLLIKQPGNRICVLTINIPPLNILFGPNAFTYSLASSMPYARCSHAAPPLSLETDLAFPDSAYSDVLYFVDPTSTGARWTARQFMLNDNDTLAYLDKFIIHNGDGHATHHSPASEFVLSIDAEKNFLFKRFRFRRNFSYECAFDLLFRPSTVVFGSSFSSIDTTHDERSSWLNSLAVDKEMMIFAETDKQSPVAPTRLYVQSTKDGNTAAYCISQLQYRVELGIFSLRTMEMLTHKPLPKFGLTRKTPPRVLHPRPHAAHVSTWSTMKVKEEVHPTDRIQSSSRLTQTTSTTIRTTTTQRHESTRTTTNVPDEPPDESEDLTEADAALYDTEPDVEMRTLAAFASITGLPSTTASIASSTALTTLRMSTHSPSTISPHNDTLLAKSSTHIFSLISPIVAMIVLSA</sequence>
<feature type="region of interest" description="Disordered" evidence="1">
    <location>
        <begin position="377"/>
        <end position="425"/>
    </location>
</feature>
<dbReference type="InterPro" id="IPR057233">
    <property type="entry name" value="DUF7911"/>
</dbReference>